<protein>
    <submittedName>
        <fullName evidence="1">4541_t:CDS:1</fullName>
    </submittedName>
</protein>
<comment type="caution">
    <text evidence="1">The sequence shown here is derived from an EMBL/GenBank/DDBJ whole genome shotgun (WGS) entry which is preliminary data.</text>
</comment>
<feature type="non-terminal residue" evidence="1">
    <location>
        <position position="1"/>
    </location>
</feature>
<evidence type="ECO:0000313" key="1">
    <source>
        <dbReference type="EMBL" id="CAI2200862.1"/>
    </source>
</evidence>
<feature type="non-terminal residue" evidence="1">
    <location>
        <position position="120"/>
    </location>
</feature>
<evidence type="ECO:0000313" key="2">
    <source>
        <dbReference type="Proteomes" id="UP001153678"/>
    </source>
</evidence>
<name>A0A9W4TCL8_9GLOM</name>
<dbReference type="EMBL" id="CAMKVN010025654">
    <property type="protein sequence ID" value="CAI2200862.1"/>
    <property type="molecule type" value="Genomic_DNA"/>
</dbReference>
<gene>
    <name evidence="1" type="ORF">FWILDA_LOCUS19779</name>
</gene>
<keyword evidence="2" id="KW-1185">Reference proteome</keyword>
<dbReference type="OrthoDB" id="2387492at2759"/>
<accession>A0A9W4TCL8</accession>
<dbReference type="AlphaFoldDB" id="A0A9W4TCL8"/>
<organism evidence="1 2">
    <name type="scientific">Funneliformis geosporum</name>
    <dbReference type="NCBI Taxonomy" id="1117311"/>
    <lineage>
        <taxon>Eukaryota</taxon>
        <taxon>Fungi</taxon>
        <taxon>Fungi incertae sedis</taxon>
        <taxon>Mucoromycota</taxon>
        <taxon>Glomeromycotina</taxon>
        <taxon>Glomeromycetes</taxon>
        <taxon>Glomerales</taxon>
        <taxon>Glomeraceae</taxon>
        <taxon>Funneliformis</taxon>
    </lineage>
</organism>
<proteinExistence type="predicted"/>
<reference evidence="1" key="1">
    <citation type="submission" date="2022-08" db="EMBL/GenBank/DDBJ databases">
        <authorList>
            <person name="Kallberg Y."/>
            <person name="Tangrot J."/>
            <person name="Rosling A."/>
        </authorList>
    </citation>
    <scope>NUCLEOTIDE SEQUENCE</scope>
    <source>
        <strain evidence="1">Wild A</strain>
    </source>
</reference>
<dbReference type="Proteomes" id="UP001153678">
    <property type="component" value="Unassembled WGS sequence"/>
</dbReference>
<sequence length="120" mass="13865">LVIDAETWSEDANANLQLLKRDVGRVVNNSSGYEKTMWERIETELEEVDIESLGFDHPICSGVLDVKSEPFTKMPGSFCDIFKEPFKKYKLDHNNMIIDTCREIIHNEESKINLDEDLND</sequence>